<gene>
    <name evidence="1" type="ORF">C0Z18_31735</name>
</gene>
<dbReference type="EMBL" id="PNYA01000047">
    <property type="protein sequence ID" value="PMS14425.1"/>
    <property type="molecule type" value="Genomic_DNA"/>
</dbReference>
<dbReference type="Proteomes" id="UP000235616">
    <property type="component" value="Unassembled WGS sequence"/>
</dbReference>
<name>A0A2N7VBA1_9BURK</name>
<dbReference type="AlphaFoldDB" id="A0A2N7VBA1"/>
<evidence type="ECO:0000313" key="1">
    <source>
        <dbReference type="EMBL" id="PMS14425.1"/>
    </source>
</evidence>
<keyword evidence="2" id="KW-1185">Reference proteome</keyword>
<sequence length="110" mass="11834">MQPTVHDPQAAAMRGTIEPTATTATSLVKSAKNRRRVLFCGSSGEGDAFARRAKPLSAKAEICASQSAVSAMAHKANGTTAMRGRTKLLAIAQKNEMRMHRRQLPSRVQT</sequence>
<accession>A0A2N7VBA1</accession>
<evidence type="ECO:0000313" key="2">
    <source>
        <dbReference type="Proteomes" id="UP000235616"/>
    </source>
</evidence>
<protein>
    <submittedName>
        <fullName evidence="1">Uncharacterized protein</fullName>
    </submittedName>
</protein>
<organism evidence="1 2">
    <name type="scientific">Trinickia dabaoshanensis</name>
    <dbReference type="NCBI Taxonomy" id="564714"/>
    <lineage>
        <taxon>Bacteria</taxon>
        <taxon>Pseudomonadati</taxon>
        <taxon>Pseudomonadota</taxon>
        <taxon>Betaproteobacteria</taxon>
        <taxon>Burkholderiales</taxon>
        <taxon>Burkholderiaceae</taxon>
        <taxon>Trinickia</taxon>
    </lineage>
</organism>
<reference evidence="1 2" key="1">
    <citation type="submission" date="2018-01" db="EMBL/GenBank/DDBJ databases">
        <title>Whole genome analyses suggest that Burkholderia sensu lato contains two further novel genera in the rhizoxinica-symbiotica group Mycetohabitans gen. nov., and Trinickia gen. nov.: implications for the evolution of diazotrophy and nodulation in the Burkholderiaceae.</title>
        <authorList>
            <person name="Estrada-de los Santos P."/>
            <person name="Palmer M."/>
            <person name="Chavez-Ramirez B."/>
            <person name="Beukes C."/>
            <person name="Steenkamp E.T."/>
            <person name="Hirsch A.M."/>
            <person name="Manyaka P."/>
            <person name="Maluk M."/>
            <person name="Lafos M."/>
            <person name="Crook M."/>
            <person name="Gross E."/>
            <person name="Simon M.F."/>
            <person name="Bueno dos Reis Junior F."/>
            <person name="Poole P.S."/>
            <person name="Venter S.N."/>
            <person name="James E.K."/>
        </authorList>
    </citation>
    <scope>NUCLEOTIDE SEQUENCE [LARGE SCALE GENOMIC DNA]</scope>
    <source>
        <strain evidence="1 2">GIMN1.004</strain>
    </source>
</reference>
<comment type="caution">
    <text evidence="1">The sequence shown here is derived from an EMBL/GenBank/DDBJ whole genome shotgun (WGS) entry which is preliminary data.</text>
</comment>
<proteinExistence type="predicted"/>